<protein>
    <submittedName>
        <fullName evidence="2">Uncharacterized protein</fullName>
    </submittedName>
</protein>
<gene>
    <name evidence="2" type="ORF">S01H4_34293</name>
</gene>
<feature type="transmembrane region" description="Helical" evidence="1">
    <location>
        <begin position="6"/>
        <end position="22"/>
    </location>
</feature>
<dbReference type="EMBL" id="BART01018134">
    <property type="protein sequence ID" value="GAG86364.1"/>
    <property type="molecule type" value="Genomic_DNA"/>
</dbReference>
<evidence type="ECO:0000313" key="2">
    <source>
        <dbReference type="EMBL" id="GAG86364.1"/>
    </source>
</evidence>
<keyword evidence="1" id="KW-0472">Membrane</keyword>
<reference evidence="2" key="1">
    <citation type="journal article" date="2014" name="Front. Microbiol.">
        <title>High frequency of phylogenetically diverse reductive dehalogenase-homologous genes in deep subseafloor sedimentary metagenomes.</title>
        <authorList>
            <person name="Kawai M."/>
            <person name="Futagami T."/>
            <person name="Toyoda A."/>
            <person name="Takaki Y."/>
            <person name="Nishi S."/>
            <person name="Hori S."/>
            <person name="Arai W."/>
            <person name="Tsubouchi T."/>
            <person name="Morono Y."/>
            <person name="Uchiyama I."/>
            <person name="Ito T."/>
            <person name="Fujiyama A."/>
            <person name="Inagaki F."/>
            <person name="Takami H."/>
        </authorList>
    </citation>
    <scope>NUCLEOTIDE SEQUENCE</scope>
    <source>
        <strain evidence="2">Expedition CK06-06</strain>
    </source>
</reference>
<organism evidence="2">
    <name type="scientific">marine sediment metagenome</name>
    <dbReference type="NCBI Taxonomy" id="412755"/>
    <lineage>
        <taxon>unclassified sequences</taxon>
        <taxon>metagenomes</taxon>
        <taxon>ecological metagenomes</taxon>
    </lineage>
</organism>
<accession>X1AU01</accession>
<sequence>MIDLLFGIATLLFCISISVQIHKNYKIKKITSQSILWHICTLTGLILILIGHGIGGYWFSFFITIVNIFQRLALVIQLRY</sequence>
<keyword evidence="1" id="KW-0812">Transmembrane</keyword>
<feature type="non-terminal residue" evidence="2">
    <location>
        <position position="80"/>
    </location>
</feature>
<evidence type="ECO:0000256" key="1">
    <source>
        <dbReference type="SAM" id="Phobius"/>
    </source>
</evidence>
<name>X1AU01_9ZZZZ</name>
<comment type="caution">
    <text evidence="2">The sequence shown here is derived from an EMBL/GenBank/DDBJ whole genome shotgun (WGS) entry which is preliminary data.</text>
</comment>
<dbReference type="AlphaFoldDB" id="X1AU01"/>
<keyword evidence="1" id="KW-1133">Transmembrane helix</keyword>
<feature type="transmembrane region" description="Helical" evidence="1">
    <location>
        <begin position="57"/>
        <end position="76"/>
    </location>
</feature>
<feature type="transmembrane region" description="Helical" evidence="1">
    <location>
        <begin position="34"/>
        <end position="51"/>
    </location>
</feature>
<proteinExistence type="predicted"/>